<dbReference type="EMBL" id="OIVN01004502">
    <property type="protein sequence ID" value="SPD17780.1"/>
    <property type="molecule type" value="Genomic_DNA"/>
</dbReference>
<dbReference type="InterPro" id="IPR021109">
    <property type="entry name" value="Peptidase_aspartic_dom_sf"/>
</dbReference>
<name>A0A2N9I198_FAGSY</name>
<dbReference type="PANTHER" id="PTHR33067:SF32">
    <property type="entry name" value="ASPARTIC PEPTIDASE DDI1-TYPE DOMAIN-CONTAINING PROTEIN"/>
    <property type="match status" value="1"/>
</dbReference>
<dbReference type="PANTHER" id="PTHR33067">
    <property type="entry name" value="RNA-DIRECTED DNA POLYMERASE-RELATED"/>
    <property type="match status" value="1"/>
</dbReference>
<organism evidence="1">
    <name type="scientific">Fagus sylvatica</name>
    <name type="common">Beechnut</name>
    <dbReference type="NCBI Taxonomy" id="28930"/>
    <lineage>
        <taxon>Eukaryota</taxon>
        <taxon>Viridiplantae</taxon>
        <taxon>Streptophyta</taxon>
        <taxon>Embryophyta</taxon>
        <taxon>Tracheophyta</taxon>
        <taxon>Spermatophyta</taxon>
        <taxon>Magnoliopsida</taxon>
        <taxon>eudicotyledons</taxon>
        <taxon>Gunneridae</taxon>
        <taxon>Pentapetalae</taxon>
        <taxon>rosids</taxon>
        <taxon>fabids</taxon>
        <taxon>Fagales</taxon>
        <taxon>Fagaceae</taxon>
        <taxon>Fagus</taxon>
    </lineage>
</organism>
<protein>
    <recommendedName>
        <fullName evidence="2">Aspartic peptidase DDI1-type domain-containing protein</fullName>
    </recommendedName>
</protein>
<accession>A0A2N9I198</accession>
<gene>
    <name evidence="1" type="ORF">FSB_LOCUS45662</name>
</gene>
<proteinExistence type="predicted"/>
<evidence type="ECO:0008006" key="2">
    <source>
        <dbReference type="Google" id="ProtNLM"/>
    </source>
</evidence>
<dbReference type="AlphaFoldDB" id="A0A2N9I198"/>
<evidence type="ECO:0000313" key="1">
    <source>
        <dbReference type="EMBL" id="SPD17780.1"/>
    </source>
</evidence>
<reference evidence="1" key="1">
    <citation type="submission" date="2018-02" db="EMBL/GenBank/DDBJ databases">
        <authorList>
            <person name="Cohen D.B."/>
            <person name="Kent A.D."/>
        </authorList>
    </citation>
    <scope>NUCLEOTIDE SEQUENCE</scope>
</reference>
<sequence length="175" mass="19804">MVVLQLADRSVKRPKGVVEDALVQIDKFYYLVDFLILDTKSVVHANSKIPIILGRPFLATVNALINCGNGLMKLSFGHMTLEVNIFNIGKQLVEDDECEVANWVDVVVEDQFHNTYFSDPLESCIVNSYDLDSSINSEITDVCSSLDDFQVMEISWWKPRFEELPKSAIKPFLLA</sequence>
<dbReference type="Gene3D" id="2.40.70.10">
    <property type="entry name" value="Acid Proteases"/>
    <property type="match status" value="1"/>
</dbReference>